<gene>
    <name evidence="2" type="ORF">S06H3_19061</name>
</gene>
<evidence type="ECO:0000313" key="2">
    <source>
        <dbReference type="EMBL" id="GAI03458.1"/>
    </source>
</evidence>
<name>X1KA49_9ZZZZ</name>
<feature type="domain" description="RNA polymerase sigma-70 region 4" evidence="1">
    <location>
        <begin position="2"/>
        <end position="27"/>
    </location>
</feature>
<organism evidence="2">
    <name type="scientific">marine sediment metagenome</name>
    <dbReference type="NCBI Taxonomy" id="412755"/>
    <lineage>
        <taxon>unclassified sequences</taxon>
        <taxon>metagenomes</taxon>
        <taxon>ecological metagenomes</taxon>
    </lineage>
</organism>
<evidence type="ECO:0000259" key="1">
    <source>
        <dbReference type="Pfam" id="PF04545"/>
    </source>
</evidence>
<dbReference type="InterPro" id="IPR013324">
    <property type="entry name" value="RNA_pol_sigma_r3/r4-like"/>
</dbReference>
<dbReference type="Gene3D" id="1.10.10.10">
    <property type="entry name" value="Winged helix-like DNA-binding domain superfamily/Winged helix DNA-binding domain"/>
    <property type="match status" value="1"/>
</dbReference>
<proteinExistence type="predicted"/>
<dbReference type="InterPro" id="IPR007630">
    <property type="entry name" value="RNA_pol_sigma70_r4"/>
</dbReference>
<feature type="non-terminal residue" evidence="2">
    <location>
        <position position="1"/>
    </location>
</feature>
<dbReference type="GO" id="GO:0006352">
    <property type="term" value="P:DNA-templated transcription initiation"/>
    <property type="evidence" value="ECO:0007669"/>
    <property type="project" value="InterPro"/>
</dbReference>
<protein>
    <recommendedName>
        <fullName evidence="1">RNA polymerase sigma-70 region 4 domain-containing protein</fullName>
    </recommendedName>
</protein>
<comment type="caution">
    <text evidence="2">The sequence shown here is derived from an EMBL/GenBank/DDBJ whole genome shotgun (WGS) entry which is preliminary data.</text>
</comment>
<reference evidence="2" key="1">
    <citation type="journal article" date="2014" name="Front. Microbiol.">
        <title>High frequency of phylogenetically diverse reductive dehalogenase-homologous genes in deep subseafloor sedimentary metagenomes.</title>
        <authorList>
            <person name="Kawai M."/>
            <person name="Futagami T."/>
            <person name="Toyoda A."/>
            <person name="Takaki Y."/>
            <person name="Nishi S."/>
            <person name="Hori S."/>
            <person name="Arai W."/>
            <person name="Tsubouchi T."/>
            <person name="Morono Y."/>
            <person name="Uchiyama I."/>
            <person name="Ito T."/>
            <person name="Fujiyama A."/>
            <person name="Inagaki F."/>
            <person name="Takami H."/>
        </authorList>
    </citation>
    <scope>NUCLEOTIDE SEQUENCE</scope>
    <source>
        <strain evidence="2">Expedition CK06-06</strain>
    </source>
</reference>
<accession>X1KA49</accession>
<dbReference type="Pfam" id="PF04545">
    <property type="entry name" value="Sigma70_r4"/>
    <property type="match status" value="1"/>
</dbReference>
<sequence>REVGRIIDISAERVRQIQNVALKKMRKILKSK</sequence>
<dbReference type="GO" id="GO:0003700">
    <property type="term" value="F:DNA-binding transcription factor activity"/>
    <property type="evidence" value="ECO:0007669"/>
    <property type="project" value="InterPro"/>
</dbReference>
<dbReference type="SUPFAM" id="SSF88659">
    <property type="entry name" value="Sigma3 and sigma4 domains of RNA polymerase sigma factors"/>
    <property type="match status" value="1"/>
</dbReference>
<dbReference type="EMBL" id="BARV01009715">
    <property type="protein sequence ID" value="GAI03458.1"/>
    <property type="molecule type" value="Genomic_DNA"/>
</dbReference>
<dbReference type="AlphaFoldDB" id="X1KA49"/>
<dbReference type="InterPro" id="IPR036388">
    <property type="entry name" value="WH-like_DNA-bd_sf"/>
</dbReference>